<dbReference type="Gene3D" id="3.60.15.10">
    <property type="entry name" value="Ribonuclease Z/Hydroxyacylglutathione hydrolase-like"/>
    <property type="match status" value="1"/>
</dbReference>
<dbReference type="KEGG" id="msv:Mesil_0022"/>
<dbReference type="SUPFAM" id="SSF56281">
    <property type="entry name" value="Metallo-hydrolase/oxidoreductase"/>
    <property type="match status" value="1"/>
</dbReference>
<dbReference type="PANTHER" id="PTHR42951:SF14">
    <property type="entry name" value="METALLO-BETA-LACTAMASE SUPERFAMILY PROTEIN"/>
    <property type="match status" value="1"/>
</dbReference>
<dbReference type="AlphaFoldDB" id="D7BG49"/>
<evidence type="ECO:0000313" key="2">
    <source>
        <dbReference type="EMBL" id="ADH61970.1"/>
    </source>
</evidence>
<sequence length="213" mass="23104">MRTLPLAANAYLLDTPQGSLLVDTGIPWESRKLLRLLALTQPAAVLLTHHHLDHVGGAWVLWQKYRMPVYAHPLDIPYISGIRRRPPFPPVPWLGDRIANSAAPVPEEAITPVEEGSDVMGWKVVHLPGHTAGQIGLLKDRVLIAADALRVGAKGPHVPIPMVNADTAQAKRTVGKIAGFEVREIYVGHGPKTTLEAVIDLARRLGVIARSAS</sequence>
<proteinExistence type="predicted"/>
<dbReference type="InterPro" id="IPR050855">
    <property type="entry name" value="NDM-1-like"/>
</dbReference>
<dbReference type="OrthoDB" id="9802248at2"/>
<dbReference type="eggNOG" id="COG0491">
    <property type="taxonomic scope" value="Bacteria"/>
</dbReference>
<protein>
    <submittedName>
        <fullName evidence="2">Beta-lactamase domain protein</fullName>
    </submittedName>
</protein>
<dbReference type="STRING" id="526227.Mesil_0022"/>
<evidence type="ECO:0000313" key="3">
    <source>
        <dbReference type="Proteomes" id="UP000001916"/>
    </source>
</evidence>
<dbReference type="CDD" id="cd07721">
    <property type="entry name" value="yflN-like_MBL-fold"/>
    <property type="match status" value="1"/>
</dbReference>
<gene>
    <name evidence="2" type="ordered locus">Mesil_0022</name>
</gene>
<dbReference type="RefSeq" id="WP_013156578.1">
    <property type="nucleotide sequence ID" value="NC_014212.1"/>
</dbReference>
<reference evidence="2 3" key="1">
    <citation type="journal article" date="2010" name="Stand. Genomic Sci.">
        <title>Complete genome sequence of Meiothermus silvanus type strain (VI-R2).</title>
        <authorList>
            <person name="Sikorski J."/>
            <person name="Tindall B.J."/>
            <person name="Lowry S."/>
            <person name="Lucas S."/>
            <person name="Nolan M."/>
            <person name="Copeland A."/>
            <person name="Glavina Del Rio T."/>
            <person name="Tice H."/>
            <person name="Cheng J.F."/>
            <person name="Han C."/>
            <person name="Pitluck S."/>
            <person name="Liolios K."/>
            <person name="Ivanova N."/>
            <person name="Mavromatis K."/>
            <person name="Mikhailova N."/>
            <person name="Pati A."/>
            <person name="Goodwin L."/>
            <person name="Chen A."/>
            <person name="Palaniappan K."/>
            <person name="Land M."/>
            <person name="Hauser L."/>
            <person name="Chang Y.J."/>
            <person name="Jeffries C.D."/>
            <person name="Rohde M."/>
            <person name="Goker M."/>
            <person name="Woyke T."/>
            <person name="Bristow J."/>
            <person name="Eisen J.A."/>
            <person name="Markowitz V."/>
            <person name="Hugenholtz P."/>
            <person name="Kyrpides N.C."/>
            <person name="Klenk H.P."/>
            <person name="Lapidus A."/>
        </authorList>
    </citation>
    <scope>NUCLEOTIDE SEQUENCE [LARGE SCALE GENOMIC DNA]</scope>
    <source>
        <strain evidence="3">ATCC 700542 / DSM 9946 / VI-R2</strain>
    </source>
</reference>
<dbReference type="Pfam" id="PF00753">
    <property type="entry name" value="Lactamase_B"/>
    <property type="match status" value="1"/>
</dbReference>
<dbReference type="InterPro" id="IPR036866">
    <property type="entry name" value="RibonucZ/Hydroxyglut_hydro"/>
</dbReference>
<dbReference type="InterPro" id="IPR001279">
    <property type="entry name" value="Metallo-B-lactamas"/>
</dbReference>
<dbReference type="SMART" id="SM00849">
    <property type="entry name" value="Lactamase_B"/>
    <property type="match status" value="1"/>
</dbReference>
<name>D7BG49_ALLS1</name>
<dbReference type="EMBL" id="CP002042">
    <property type="protein sequence ID" value="ADH61970.1"/>
    <property type="molecule type" value="Genomic_DNA"/>
</dbReference>
<keyword evidence="3" id="KW-1185">Reference proteome</keyword>
<dbReference type="PANTHER" id="PTHR42951">
    <property type="entry name" value="METALLO-BETA-LACTAMASE DOMAIN-CONTAINING"/>
    <property type="match status" value="1"/>
</dbReference>
<evidence type="ECO:0000259" key="1">
    <source>
        <dbReference type="SMART" id="SM00849"/>
    </source>
</evidence>
<accession>D7BG49</accession>
<organism evidence="2 3">
    <name type="scientific">Allomeiothermus silvanus (strain ATCC 700542 / DSM 9946 / NBRC 106475 / NCIMB 13440 / VI-R2)</name>
    <name type="common">Thermus silvanus</name>
    <dbReference type="NCBI Taxonomy" id="526227"/>
    <lineage>
        <taxon>Bacteria</taxon>
        <taxon>Thermotogati</taxon>
        <taxon>Deinococcota</taxon>
        <taxon>Deinococci</taxon>
        <taxon>Thermales</taxon>
        <taxon>Thermaceae</taxon>
        <taxon>Allomeiothermus</taxon>
    </lineage>
</organism>
<dbReference type="Proteomes" id="UP000001916">
    <property type="component" value="Chromosome"/>
</dbReference>
<dbReference type="HOGENOM" id="CLU_030571_2_4_0"/>
<feature type="domain" description="Metallo-beta-lactamase" evidence="1">
    <location>
        <begin position="7"/>
        <end position="189"/>
    </location>
</feature>